<sequence length="388" mass="41880">MSAGRPGRGLVLTVAVVTVLAAAPAAPASVALPEPRERSAAGLLAELRRLYRETEAATEAYNATEERLTEQRAEVRRLDRRLSDARLSLRDSRGAVGRLARQQYQSRSDLSPYLRLLLARDPHRALDQAHVIRRVSRERAGTVRRLAGSERRADALARAARRALDERLSLTARRGRERDVVRERLRGVEELLASIGDDQLRRISELERERTAGAQRRLLASGALGGVRPPTEDGAAALGYAVEQIGKPYEWGAEGPDAYDCSGLTSRAWARAGRPVPRTSQEQWKRLPRVPLGRLRPGDLVVYFPRATHVAVYLGAGLVVHAPRPGAAVKVSPIAANPVLGAVRPDPEGRPLTRYTPVRLPEGASAGADEGYGSAVAPGGGPGAGADR</sequence>
<dbReference type="Pfam" id="PF00877">
    <property type="entry name" value="NLPC_P60"/>
    <property type="match status" value="1"/>
</dbReference>
<accession>A0A918ENS4</accession>
<comment type="caution">
    <text evidence="9">The sequence shown here is derived from an EMBL/GenBank/DDBJ whole genome shotgun (WGS) entry which is preliminary data.</text>
</comment>
<dbReference type="PANTHER" id="PTHR47359">
    <property type="entry name" value="PEPTIDOGLYCAN DL-ENDOPEPTIDASE CWLO"/>
    <property type="match status" value="1"/>
</dbReference>
<dbReference type="PANTHER" id="PTHR47359:SF3">
    <property type="entry name" value="NLP_P60 DOMAIN-CONTAINING PROTEIN-RELATED"/>
    <property type="match status" value="1"/>
</dbReference>
<gene>
    <name evidence="9" type="ORF">GCM10010145_08890</name>
</gene>
<evidence type="ECO:0000256" key="4">
    <source>
        <dbReference type="ARBA" id="ARBA00022807"/>
    </source>
</evidence>
<keyword evidence="3" id="KW-0378">Hydrolase</keyword>
<dbReference type="InterPro" id="IPR038765">
    <property type="entry name" value="Papain-like_cys_pep_sf"/>
</dbReference>
<keyword evidence="2" id="KW-0645">Protease</keyword>
<evidence type="ECO:0000256" key="3">
    <source>
        <dbReference type="ARBA" id="ARBA00022801"/>
    </source>
</evidence>
<dbReference type="GO" id="GO:0008234">
    <property type="term" value="F:cysteine-type peptidase activity"/>
    <property type="evidence" value="ECO:0007669"/>
    <property type="project" value="UniProtKB-KW"/>
</dbReference>
<dbReference type="GO" id="GO:0006508">
    <property type="term" value="P:proteolysis"/>
    <property type="evidence" value="ECO:0007669"/>
    <property type="project" value="UniProtKB-KW"/>
</dbReference>
<name>A0A918ENS4_9ACTN</name>
<evidence type="ECO:0000256" key="6">
    <source>
        <dbReference type="SAM" id="MobiDB-lite"/>
    </source>
</evidence>
<feature type="signal peptide" evidence="7">
    <location>
        <begin position="1"/>
        <end position="28"/>
    </location>
</feature>
<dbReference type="InterPro" id="IPR000064">
    <property type="entry name" value="NLP_P60_dom"/>
</dbReference>
<dbReference type="SUPFAM" id="SSF54001">
    <property type="entry name" value="Cysteine proteinases"/>
    <property type="match status" value="1"/>
</dbReference>
<comment type="similarity">
    <text evidence="1">Belongs to the peptidase C40 family.</text>
</comment>
<reference evidence="9" key="2">
    <citation type="submission" date="2020-09" db="EMBL/GenBank/DDBJ databases">
        <authorList>
            <person name="Sun Q."/>
            <person name="Ohkuma M."/>
        </authorList>
    </citation>
    <scope>NUCLEOTIDE SEQUENCE</scope>
    <source>
        <strain evidence="9">JCM 3131</strain>
    </source>
</reference>
<dbReference type="Proteomes" id="UP000620156">
    <property type="component" value="Unassembled WGS sequence"/>
</dbReference>
<feature type="chain" id="PRO_5039028961" description="NlpC/P60 domain-containing protein" evidence="7">
    <location>
        <begin position="29"/>
        <end position="388"/>
    </location>
</feature>
<keyword evidence="7" id="KW-0732">Signal</keyword>
<feature type="region of interest" description="Disordered" evidence="6">
    <location>
        <begin position="342"/>
        <end position="388"/>
    </location>
</feature>
<evidence type="ECO:0000256" key="2">
    <source>
        <dbReference type="ARBA" id="ARBA00022670"/>
    </source>
</evidence>
<keyword evidence="10" id="KW-1185">Reference proteome</keyword>
<reference evidence="9" key="1">
    <citation type="journal article" date="2014" name="Int. J. Syst. Evol. Microbiol.">
        <title>Complete genome sequence of Corynebacterium casei LMG S-19264T (=DSM 44701T), isolated from a smear-ripened cheese.</title>
        <authorList>
            <consortium name="US DOE Joint Genome Institute (JGI-PGF)"/>
            <person name="Walter F."/>
            <person name="Albersmeier A."/>
            <person name="Kalinowski J."/>
            <person name="Ruckert C."/>
        </authorList>
    </citation>
    <scope>NUCLEOTIDE SEQUENCE</scope>
    <source>
        <strain evidence="9">JCM 3131</strain>
    </source>
</reference>
<evidence type="ECO:0000313" key="9">
    <source>
        <dbReference type="EMBL" id="GGQ42345.1"/>
    </source>
</evidence>
<dbReference type="Gene3D" id="3.90.1720.10">
    <property type="entry name" value="endopeptidase domain like (from Nostoc punctiforme)"/>
    <property type="match status" value="1"/>
</dbReference>
<protein>
    <recommendedName>
        <fullName evidence="8">NlpC/P60 domain-containing protein</fullName>
    </recommendedName>
</protein>
<evidence type="ECO:0000313" key="10">
    <source>
        <dbReference type="Proteomes" id="UP000620156"/>
    </source>
</evidence>
<dbReference type="EMBL" id="BMQK01000001">
    <property type="protein sequence ID" value="GGQ42345.1"/>
    <property type="molecule type" value="Genomic_DNA"/>
</dbReference>
<evidence type="ECO:0000259" key="8">
    <source>
        <dbReference type="PROSITE" id="PS51935"/>
    </source>
</evidence>
<evidence type="ECO:0000256" key="1">
    <source>
        <dbReference type="ARBA" id="ARBA00007074"/>
    </source>
</evidence>
<keyword evidence="5" id="KW-0175">Coiled coil</keyword>
<organism evidence="9 10">
    <name type="scientific">Streptomyces ruber</name>
    <dbReference type="NCBI Taxonomy" id="83378"/>
    <lineage>
        <taxon>Bacteria</taxon>
        <taxon>Bacillati</taxon>
        <taxon>Actinomycetota</taxon>
        <taxon>Actinomycetes</taxon>
        <taxon>Kitasatosporales</taxon>
        <taxon>Streptomycetaceae</taxon>
        <taxon>Streptomyces</taxon>
    </lineage>
</organism>
<dbReference type="AlphaFoldDB" id="A0A918ENS4"/>
<evidence type="ECO:0000256" key="7">
    <source>
        <dbReference type="SAM" id="SignalP"/>
    </source>
</evidence>
<dbReference type="PROSITE" id="PS51935">
    <property type="entry name" value="NLPC_P60"/>
    <property type="match status" value="1"/>
</dbReference>
<feature type="compositionally biased region" description="Gly residues" evidence="6">
    <location>
        <begin position="378"/>
        <end position="388"/>
    </location>
</feature>
<evidence type="ECO:0000256" key="5">
    <source>
        <dbReference type="SAM" id="Coils"/>
    </source>
</evidence>
<proteinExistence type="inferred from homology"/>
<feature type="coiled-coil region" evidence="5">
    <location>
        <begin position="44"/>
        <end position="88"/>
    </location>
</feature>
<keyword evidence="4" id="KW-0788">Thiol protease</keyword>
<feature type="domain" description="NlpC/P60" evidence="8">
    <location>
        <begin position="231"/>
        <end position="352"/>
    </location>
</feature>
<dbReference type="InterPro" id="IPR051794">
    <property type="entry name" value="PG_Endopeptidase_C40"/>
</dbReference>